<sequence>MIIRTPSPPFRSRPHWIRVHPVRWQGNWPLSVALGLQSCWTGWRRKRSAHEGRVVGQVSLAMLFDSLHAKSSLRDAPSSQCLRWFAALFTAPHAANKTDAMSGIMILDRQLTVKGAGNRAEGTSEKV</sequence>
<dbReference type="Proteomes" id="UP000249497">
    <property type="component" value="Unassembled WGS sequence"/>
</dbReference>
<proteinExistence type="predicted"/>
<dbReference type="RefSeq" id="XP_025524500.1">
    <property type="nucleotide sequence ID" value="XM_025672657.1"/>
</dbReference>
<dbReference type="AlphaFoldDB" id="A0A8T8WRZ5"/>
<gene>
    <name evidence="1" type="ORF">BO86DRAFT_391713</name>
</gene>
<reference evidence="1 2" key="1">
    <citation type="submission" date="2018-02" db="EMBL/GenBank/DDBJ databases">
        <title>The genomes of Aspergillus section Nigri reveals drivers in fungal speciation.</title>
        <authorList>
            <consortium name="DOE Joint Genome Institute"/>
            <person name="Vesth T.C."/>
            <person name="Nybo J."/>
            <person name="Theobald S."/>
            <person name="Brandl J."/>
            <person name="Frisvad J.C."/>
            <person name="Nielsen K.F."/>
            <person name="Lyhne E.K."/>
            <person name="Kogle M.E."/>
            <person name="Kuo A."/>
            <person name="Riley R."/>
            <person name="Clum A."/>
            <person name="Nolan M."/>
            <person name="Lipzen A."/>
            <person name="Salamov A."/>
            <person name="Henrissat B."/>
            <person name="Wiebenga A."/>
            <person name="De vries R.P."/>
            <person name="Grigoriev I.V."/>
            <person name="Mortensen U.H."/>
            <person name="Andersen M.R."/>
            <person name="Baker S.E."/>
        </authorList>
    </citation>
    <scope>NUCLEOTIDE SEQUENCE [LARGE SCALE GENOMIC DNA]</scope>
    <source>
        <strain evidence="1 2">CBS 114.51</strain>
    </source>
</reference>
<dbReference type="EMBL" id="KZ824825">
    <property type="protein sequence ID" value="RAH78606.1"/>
    <property type="molecule type" value="Genomic_DNA"/>
</dbReference>
<dbReference type="GeneID" id="37176349"/>
<protein>
    <submittedName>
        <fullName evidence="1">Uncharacterized protein</fullName>
    </submittedName>
</protein>
<evidence type="ECO:0000313" key="2">
    <source>
        <dbReference type="Proteomes" id="UP000249497"/>
    </source>
</evidence>
<organism evidence="1 2">
    <name type="scientific">Aspergillus japonicus CBS 114.51</name>
    <dbReference type="NCBI Taxonomy" id="1448312"/>
    <lineage>
        <taxon>Eukaryota</taxon>
        <taxon>Fungi</taxon>
        <taxon>Dikarya</taxon>
        <taxon>Ascomycota</taxon>
        <taxon>Pezizomycotina</taxon>
        <taxon>Eurotiomycetes</taxon>
        <taxon>Eurotiomycetidae</taxon>
        <taxon>Eurotiales</taxon>
        <taxon>Aspergillaceae</taxon>
        <taxon>Aspergillus</taxon>
        <taxon>Aspergillus subgen. Circumdati</taxon>
    </lineage>
</organism>
<accession>A0A8T8WRZ5</accession>
<name>A0A8T8WRZ5_ASPJA</name>
<keyword evidence="2" id="KW-1185">Reference proteome</keyword>
<evidence type="ECO:0000313" key="1">
    <source>
        <dbReference type="EMBL" id="RAH78606.1"/>
    </source>
</evidence>